<dbReference type="OrthoDB" id="185373at2759"/>
<dbReference type="Pfam" id="PF01535">
    <property type="entry name" value="PPR"/>
    <property type="match status" value="4"/>
</dbReference>
<dbReference type="Gene3D" id="1.25.40.10">
    <property type="entry name" value="Tetratricopeptide repeat domain"/>
    <property type="match status" value="4"/>
</dbReference>
<dbReference type="PANTHER" id="PTHR47926:SF545">
    <property type="entry name" value="PENTACOTRIPEPTIDE-REPEAT REGION OF PRORP DOMAIN-CONTAINING PROTEIN"/>
    <property type="match status" value="1"/>
</dbReference>
<gene>
    <name evidence="3" type="ORF">CTI12_AA541840</name>
</gene>
<dbReference type="PANTHER" id="PTHR47926">
    <property type="entry name" value="PENTATRICOPEPTIDE REPEAT-CONTAINING PROTEIN"/>
    <property type="match status" value="1"/>
</dbReference>
<feature type="repeat" description="PPR" evidence="2">
    <location>
        <begin position="279"/>
        <end position="309"/>
    </location>
</feature>
<dbReference type="GO" id="GO:0009451">
    <property type="term" value="P:RNA modification"/>
    <property type="evidence" value="ECO:0007669"/>
    <property type="project" value="InterPro"/>
</dbReference>
<dbReference type="InterPro" id="IPR046960">
    <property type="entry name" value="PPR_At4g14850-like_plant"/>
</dbReference>
<dbReference type="GO" id="GO:0003723">
    <property type="term" value="F:RNA binding"/>
    <property type="evidence" value="ECO:0007669"/>
    <property type="project" value="InterPro"/>
</dbReference>
<dbReference type="Proteomes" id="UP000245207">
    <property type="component" value="Unassembled WGS sequence"/>
</dbReference>
<keyword evidence="4" id="KW-1185">Reference proteome</keyword>
<reference evidence="3 4" key="1">
    <citation type="journal article" date="2018" name="Mol. Plant">
        <title>The genome of Artemisia annua provides insight into the evolution of Asteraceae family and artemisinin biosynthesis.</title>
        <authorList>
            <person name="Shen Q."/>
            <person name="Zhang L."/>
            <person name="Liao Z."/>
            <person name="Wang S."/>
            <person name="Yan T."/>
            <person name="Shi P."/>
            <person name="Liu M."/>
            <person name="Fu X."/>
            <person name="Pan Q."/>
            <person name="Wang Y."/>
            <person name="Lv Z."/>
            <person name="Lu X."/>
            <person name="Zhang F."/>
            <person name="Jiang W."/>
            <person name="Ma Y."/>
            <person name="Chen M."/>
            <person name="Hao X."/>
            <person name="Li L."/>
            <person name="Tang Y."/>
            <person name="Lv G."/>
            <person name="Zhou Y."/>
            <person name="Sun X."/>
            <person name="Brodelius P.E."/>
            <person name="Rose J.K.C."/>
            <person name="Tang K."/>
        </authorList>
    </citation>
    <scope>NUCLEOTIDE SEQUENCE [LARGE SCALE GENOMIC DNA]</scope>
    <source>
        <strain evidence="4">cv. Huhao1</strain>
        <tissue evidence="3">Leaf</tissue>
    </source>
</reference>
<evidence type="ECO:0000313" key="3">
    <source>
        <dbReference type="EMBL" id="PWA42672.1"/>
    </source>
</evidence>
<dbReference type="AlphaFoldDB" id="A0A2U1L0W7"/>
<evidence type="ECO:0000313" key="4">
    <source>
        <dbReference type="Proteomes" id="UP000245207"/>
    </source>
</evidence>
<dbReference type="PROSITE" id="PS51375">
    <property type="entry name" value="PPR"/>
    <property type="match status" value="4"/>
</dbReference>
<feature type="repeat" description="PPR" evidence="2">
    <location>
        <begin position="310"/>
        <end position="344"/>
    </location>
</feature>
<dbReference type="SUPFAM" id="SSF48452">
    <property type="entry name" value="TPR-like"/>
    <property type="match status" value="1"/>
</dbReference>
<dbReference type="InterPro" id="IPR011990">
    <property type="entry name" value="TPR-like_helical_dom_sf"/>
</dbReference>
<organism evidence="3 4">
    <name type="scientific">Artemisia annua</name>
    <name type="common">Sweet wormwood</name>
    <dbReference type="NCBI Taxonomy" id="35608"/>
    <lineage>
        <taxon>Eukaryota</taxon>
        <taxon>Viridiplantae</taxon>
        <taxon>Streptophyta</taxon>
        <taxon>Embryophyta</taxon>
        <taxon>Tracheophyta</taxon>
        <taxon>Spermatophyta</taxon>
        <taxon>Magnoliopsida</taxon>
        <taxon>eudicotyledons</taxon>
        <taxon>Gunneridae</taxon>
        <taxon>Pentapetalae</taxon>
        <taxon>asterids</taxon>
        <taxon>campanulids</taxon>
        <taxon>Asterales</taxon>
        <taxon>Asteraceae</taxon>
        <taxon>Asteroideae</taxon>
        <taxon>Anthemideae</taxon>
        <taxon>Artemisiinae</taxon>
        <taxon>Artemisia</taxon>
    </lineage>
</organism>
<evidence type="ECO:0000256" key="1">
    <source>
        <dbReference type="ARBA" id="ARBA00022737"/>
    </source>
</evidence>
<accession>A0A2U1L0W7</accession>
<comment type="caution">
    <text evidence="3">The sequence shown here is derived from an EMBL/GenBank/DDBJ whole genome shotgun (WGS) entry which is preliminary data.</text>
</comment>
<evidence type="ECO:0000256" key="2">
    <source>
        <dbReference type="PROSITE-ProRule" id="PRU00708"/>
    </source>
</evidence>
<dbReference type="NCBIfam" id="TIGR00756">
    <property type="entry name" value="PPR"/>
    <property type="match status" value="5"/>
</dbReference>
<proteinExistence type="predicted"/>
<dbReference type="Pfam" id="PF13041">
    <property type="entry name" value="PPR_2"/>
    <property type="match status" value="1"/>
</dbReference>
<dbReference type="EMBL" id="PKPP01012257">
    <property type="protein sequence ID" value="PWA42672.1"/>
    <property type="molecule type" value="Genomic_DNA"/>
</dbReference>
<keyword evidence="1" id="KW-0677">Repeat</keyword>
<name>A0A2U1L0W7_ARTAN</name>
<protein>
    <submittedName>
        <fullName evidence="3">Pentatricopeptide repeat-containing protein</fullName>
    </submittedName>
</protein>
<sequence>MKTHLANPFKPSKFTIFSTLVAKVTSLLNMSLTVKQVNQCHGLMVVTGLNYLEPVLITQVINTKPDSKNSDGIVSYVRSLVRNSRNENVVARMGYIEFLYRCGALKETLSEYVSMQRLGVFPSVSVVACGINACTRLGDRVSGILLHGHVHRYGLDGDVHVGSALVGFYEKFDDMENVNKVFEELSERNAVSRLLNEYLEAGNLLMVERVFSDMGNNDEAWNTMVSWYTRMGDMEKAIDTFGRMRVRNSASWVAMVGGYVDIGNMEIARNFYDVMPEQNVLSCVKMIDGYSEKGAVESAREVFNEMDEKDHLVYHAMITCYAQNGRLKEALQVFDEMLQPNVNIRPDNMTLATVISICSHWGNLSFGFWIENTLMKQMRITMDDHLATAFIDLYVKCGRVDKAYDLFYGLQKKDVSVYTTMILACSRNGWKHHAVKLFEEMLEANICPNSATFSGLLSALNYVGMLEESYHDFNSVNPPPPHRPLHYLG</sequence>
<feature type="repeat" description="PPR" evidence="2">
    <location>
        <begin position="414"/>
        <end position="448"/>
    </location>
</feature>
<feature type="repeat" description="PPR" evidence="2">
    <location>
        <begin position="217"/>
        <end position="251"/>
    </location>
</feature>
<dbReference type="InterPro" id="IPR002885">
    <property type="entry name" value="PPR_rpt"/>
</dbReference>